<evidence type="ECO:0000313" key="1">
    <source>
        <dbReference type="Proteomes" id="UP000515140"/>
    </source>
</evidence>
<dbReference type="InterPro" id="IPR022773">
    <property type="entry name" value="Siva"/>
</dbReference>
<organism evidence="1 2">
    <name type="scientific">Phascolarctos cinereus</name>
    <name type="common">Koala</name>
    <dbReference type="NCBI Taxonomy" id="38626"/>
    <lineage>
        <taxon>Eukaryota</taxon>
        <taxon>Metazoa</taxon>
        <taxon>Chordata</taxon>
        <taxon>Craniata</taxon>
        <taxon>Vertebrata</taxon>
        <taxon>Euteleostomi</taxon>
        <taxon>Mammalia</taxon>
        <taxon>Metatheria</taxon>
        <taxon>Diprotodontia</taxon>
        <taxon>Phascolarctidae</taxon>
        <taxon>Phascolarctos</taxon>
    </lineage>
</organism>
<dbReference type="GO" id="GO:0097191">
    <property type="term" value="P:extrinsic apoptotic signaling pathway"/>
    <property type="evidence" value="ECO:0007669"/>
    <property type="project" value="TreeGrafter"/>
</dbReference>
<evidence type="ECO:0000313" key="2">
    <source>
        <dbReference type="RefSeq" id="XP_020835142.1"/>
    </source>
</evidence>
<reference evidence="2" key="1">
    <citation type="submission" date="2025-08" db="UniProtKB">
        <authorList>
            <consortium name="RefSeq"/>
        </authorList>
    </citation>
    <scope>IDENTIFICATION</scope>
    <source>
        <tissue evidence="2">Spleen</tissue>
    </source>
</reference>
<protein>
    <submittedName>
        <fullName evidence="2">Apoptosis regulatory protein Siva isoform X2</fullName>
    </submittedName>
</protein>
<dbReference type="AlphaFoldDB" id="A0A6P5JLH7"/>
<name>A0A6P5JLH7_PHACI</name>
<dbReference type="Pfam" id="PF05458">
    <property type="entry name" value="Siva"/>
    <property type="match status" value="1"/>
</dbReference>
<keyword evidence="1" id="KW-1185">Reference proteome</keyword>
<dbReference type="CTD" id="10572"/>
<dbReference type="GeneID" id="110203051"/>
<sequence length="157" mass="16937">MHSRCGSHPVETSSHGSVEKTKRLLFRGAQAYMDHMWDESCATGRLPGSAKHGQESPRAVCALSGQMLIGQDGKLLRRCAQATNDTDSSEGMSKACSSCVRTVRGKEACSQCDRFLCQSCIKICYGCNTMLCSLCAVVNYSDIGESALCRGCSMFEA</sequence>
<accession>A0A6P5JLH7</accession>
<gene>
    <name evidence="2" type="primary">SIVA1</name>
</gene>
<dbReference type="PANTHER" id="PTHR14365:SF1">
    <property type="entry name" value="APOPTOSIS REGULATORY PROTEIN SIVA"/>
    <property type="match status" value="1"/>
</dbReference>
<dbReference type="GO" id="GO:0005175">
    <property type="term" value="F:CD27 receptor binding"/>
    <property type="evidence" value="ECO:0007669"/>
    <property type="project" value="TreeGrafter"/>
</dbReference>
<proteinExistence type="predicted"/>
<dbReference type="Proteomes" id="UP000515140">
    <property type="component" value="Unplaced"/>
</dbReference>
<dbReference type="PANTHER" id="PTHR14365">
    <property type="entry name" value="APOPTOSIS REGULATORY PROTEIN SIVA"/>
    <property type="match status" value="1"/>
</dbReference>
<dbReference type="RefSeq" id="XP_020835142.1">
    <property type="nucleotide sequence ID" value="XM_020979483.1"/>
</dbReference>